<feature type="repeat" description="TPR" evidence="3">
    <location>
        <begin position="65"/>
        <end position="98"/>
    </location>
</feature>
<reference evidence="4" key="1">
    <citation type="journal article" date="2022" name="Environ. Microbiol.">
        <title>Geoalkalibacter halelectricus SAP #1 sp. nov. possessing extracellular electron transfer and mineral#reducing capabilities from a haloalkaline environment.</title>
        <authorList>
            <person name="Yadav S."/>
            <person name="Singh R."/>
            <person name="Sundharam S.S."/>
            <person name="Chaudhary S."/>
            <person name="Krishnamurthi S."/>
            <person name="Patil S.A."/>
        </authorList>
    </citation>
    <scope>NUCLEOTIDE SEQUENCE</scope>
    <source>
        <strain evidence="4">SAP-1</strain>
    </source>
</reference>
<keyword evidence="5" id="KW-1185">Reference proteome</keyword>
<protein>
    <submittedName>
        <fullName evidence="4">Tetratricopeptide repeat protein</fullName>
    </submittedName>
</protein>
<feature type="repeat" description="TPR" evidence="3">
    <location>
        <begin position="203"/>
        <end position="236"/>
    </location>
</feature>
<dbReference type="PANTHER" id="PTHR45586:SF1">
    <property type="entry name" value="LIPOPOLYSACCHARIDE ASSEMBLY PROTEIN B"/>
    <property type="match status" value="1"/>
</dbReference>
<dbReference type="EMBL" id="CP092109">
    <property type="protein sequence ID" value="UWZ81053.1"/>
    <property type="molecule type" value="Genomic_DNA"/>
</dbReference>
<evidence type="ECO:0000256" key="3">
    <source>
        <dbReference type="PROSITE-ProRule" id="PRU00339"/>
    </source>
</evidence>
<proteinExistence type="predicted"/>
<keyword evidence="2 3" id="KW-0802">TPR repeat</keyword>
<evidence type="ECO:0000256" key="1">
    <source>
        <dbReference type="ARBA" id="ARBA00022737"/>
    </source>
</evidence>
<feature type="repeat" description="TPR" evidence="3">
    <location>
        <begin position="31"/>
        <end position="64"/>
    </location>
</feature>
<feature type="repeat" description="TPR" evidence="3">
    <location>
        <begin position="169"/>
        <end position="202"/>
    </location>
</feature>
<feature type="repeat" description="TPR" evidence="3">
    <location>
        <begin position="135"/>
        <end position="168"/>
    </location>
</feature>
<dbReference type="SMART" id="SM00028">
    <property type="entry name" value="TPR"/>
    <property type="match status" value="6"/>
</dbReference>
<organism evidence="4 5">
    <name type="scientific">Geoalkalibacter halelectricus</name>
    <dbReference type="NCBI Taxonomy" id="2847045"/>
    <lineage>
        <taxon>Bacteria</taxon>
        <taxon>Pseudomonadati</taxon>
        <taxon>Thermodesulfobacteriota</taxon>
        <taxon>Desulfuromonadia</taxon>
        <taxon>Desulfuromonadales</taxon>
        <taxon>Geoalkalibacteraceae</taxon>
        <taxon>Geoalkalibacter</taxon>
    </lineage>
</organism>
<name>A0ABY5ZR15_9BACT</name>
<evidence type="ECO:0000313" key="4">
    <source>
        <dbReference type="EMBL" id="UWZ81053.1"/>
    </source>
</evidence>
<dbReference type="Proteomes" id="UP001060414">
    <property type="component" value="Chromosome"/>
</dbReference>
<evidence type="ECO:0000256" key="2">
    <source>
        <dbReference type="ARBA" id="ARBA00022803"/>
    </source>
</evidence>
<sequence length="250" mass="28322">MVRGFLLSFVLLVLGVFVLACAPAEDRTQQAEVHYTLGVAYMREPNLSAALREFLKAADLDARDPRIQQSLAQTYHLLRAFPEAERHYLEAIRLAPRESLYQHNLGALYLDMQRWDEAIVRFRSAAQDLLFDQPAVALTGMGMAYYQKGDYLQAVSAYESALQRNRRYAPARLHLGEAYLALNKPDLALEEFREAVRIDPAYAQAHYQLGLAYMKKSDSGQAVAAFRQVVDLSPDSDLGRRAQGYLRLLH</sequence>
<dbReference type="Gene3D" id="1.25.40.10">
    <property type="entry name" value="Tetratricopeptide repeat domain"/>
    <property type="match status" value="2"/>
</dbReference>
<dbReference type="PROSITE" id="PS50005">
    <property type="entry name" value="TPR"/>
    <property type="match status" value="5"/>
</dbReference>
<evidence type="ECO:0000313" key="5">
    <source>
        <dbReference type="Proteomes" id="UP001060414"/>
    </source>
</evidence>
<dbReference type="PANTHER" id="PTHR45586">
    <property type="entry name" value="TPR REPEAT-CONTAINING PROTEIN PA4667"/>
    <property type="match status" value="1"/>
</dbReference>
<accession>A0ABY5ZR15</accession>
<dbReference type="InterPro" id="IPR011990">
    <property type="entry name" value="TPR-like_helical_dom_sf"/>
</dbReference>
<dbReference type="RefSeq" id="WP_260749423.1">
    <property type="nucleotide sequence ID" value="NZ_CP092109.1"/>
</dbReference>
<dbReference type="Pfam" id="PF13432">
    <property type="entry name" value="TPR_16"/>
    <property type="match status" value="2"/>
</dbReference>
<keyword evidence="1" id="KW-0677">Repeat</keyword>
<dbReference type="PROSITE" id="PS50293">
    <property type="entry name" value="TPR_REGION"/>
    <property type="match status" value="2"/>
</dbReference>
<gene>
    <name evidence="4" type="ORF">L9S41_06575</name>
</gene>
<dbReference type="Pfam" id="PF13181">
    <property type="entry name" value="TPR_8"/>
    <property type="match status" value="1"/>
</dbReference>
<dbReference type="SUPFAM" id="SSF48452">
    <property type="entry name" value="TPR-like"/>
    <property type="match status" value="1"/>
</dbReference>
<dbReference type="PROSITE" id="PS51257">
    <property type="entry name" value="PROKAR_LIPOPROTEIN"/>
    <property type="match status" value="1"/>
</dbReference>
<dbReference type="InterPro" id="IPR051012">
    <property type="entry name" value="CellSynth/LPSAsmb/PSIAsmb"/>
</dbReference>
<dbReference type="InterPro" id="IPR019734">
    <property type="entry name" value="TPR_rpt"/>
</dbReference>